<dbReference type="AlphaFoldDB" id="A0A154IL58"/>
<organism evidence="1">
    <name type="scientific">Rhizobium leguminosarum</name>
    <dbReference type="NCBI Taxonomy" id="384"/>
    <lineage>
        <taxon>Bacteria</taxon>
        <taxon>Pseudomonadati</taxon>
        <taxon>Pseudomonadota</taxon>
        <taxon>Alphaproteobacteria</taxon>
        <taxon>Hyphomicrobiales</taxon>
        <taxon>Rhizobiaceae</taxon>
        <taxon>Rhizobium/Agrobacterium group</taxon>
        <taxon>Rhizobium</taxon>
    </lineage>
</organism>
<proteinExistence type="predicted"/>
<sequence>MDEFLTWEEKEYLLDSFCSEISSLFPIEAIYIFGSRRFKTGSLRSDIDIFLETEAVLKPSQLRDFIDANCKALDLFVLSRGLATSAVNESFIKGESSDDIITQCRAVKLWSSRDGLLEGYAEHSKQTFASHIAFEKTVLPNVKIKMSLDGLKRRLEADGLPIDPILGENETEVAERLIKVAESLPTYKIADFPGKGAARESFILHPKSEYDFQDLFWLSVKPWISTIIRREGPETTFDGQKKISDFSIGYSRFIIEMKLAKDKDDKREIVKTLDGLARFYSDNANVRFLLFIVYASRKADIDQRDWEARFSSTASQPRVTLKVIYID</sequence>
<dbReference type="Pfam" id="PF18742">
    <property type="entry name" value="DpnII-MboI"/>
    <property type="match status" value="1"/>
</dbReference>
<evidence type="ECO:0008006" key="2">
    <source>
        <dbReference type="Google" id="ProtNLM"/>
    </source>
</evidence>
<dbReference type="RefSeq" id="WP_062941375.1">
    <property type="nucleotide sequence ID" value="NZ_CP171844.1"/>
</dbReference>
<dbReference type="SUPFAM" id="SSF81301">
    <property type="entry name" value="Nucleotidyltransferase"/>
    <property type="match status" value="1"/>
</dbReference>
<dbReference type="EMBL" id="LVYU01000080">
    <property type="protein sequence ID" value="KZB01263.1"/>
    <property type="molecule type" value="Genomic_DNA"/>
</dbReference>
<protein>
    <recommendedName>
        <fullName evidence="2">Polymerase beta nucleotidyltransferase domain-containing protein</fullName>
    </recommendedName>
</protein>
<gene>
    <name evidence="1" type="ORF">A4A59_13570</name>
</gene>
<comment type="caution">
    <text evidence="1">The sequence shown here is derived from an EMBL/GenBank/DDBJ whole genome shotgun (WGS) entry which is preliminary data.</text>
</comment>
<dbReference type="Gene3D" id="3.30.460.10">
    <property type="entry name" value="Beta Polymerase, domain 2"/>
    <property type="match status" value="1"/>
</dbReference>
<accession>A0A154IL58</accession>
<dbReference type="InterPro" id="IPR043519">
    <property type="entry name" value="NT_sf"/>
</dbReference>
<name>A0A154IL58_RHILE</name>
<evidence type="ECO:0000313" key="1">
    <source>
        <dbReference type="EMBL" id="KZB01263.1"/>
    </source>
</evidence>
<reference evidence="1" key="1">
    <citation type="submission" date="2016-03" db="EMBL/GenBank/DDBJ databases">
        <title>Microsymbionts genomes from the relict species Vavilovia formosa.</title>
        <authorList>
            <person name="Chirak E."/>
            <person name="Kimeklis A."/>
            <person name="Kopat V."/>
            <person name="Andronov E."/>
        </authorList>
    </citation>
    <scope>NUCLEOTIDE SEQUENCE [LARGE SCALE GENOMIC DNA]</scope>
    <source>
        <strain evidence="1">Vaf12</strain>
    </source>
</reference>